<keyword evidence="2" id="KW-1185">Reference proteome</keyword>
<dbReference type="EMBL" id="LFTY01000002">
    <property type="protein sequence ID" value="KMW56058.1"/>
    <property type="molecule type" value="Genomic_DNA"/>
</dbReference>
<dbReference type="PATRIC" id="fig|1675527.3.peg.1077"/>
<dbReference type="AlphaFoldDB" id="A0A0J9GRE2"/>
<evidence type="ECO:0000313" key="1">
    <source>
        <dbReference type="EMBL" id="KMW56058.1"/>
    </source>
</evidence>
<protein>
    <submittedName>
        <fullName evidence="1">Uncharacterized protein</fullName>
    </submittedName>
</protein>
<reference evidence="1 2" key="1">
    <citation type="submission" date="2015-06" db="EMBL/GenBank/DDBJ databases">
        <title>Draft genome sequence of an Alphaproteobacteria species associated to the Mediterranean sponge Oscarella lobularis.</title>
        <authorList>
            <person name="Jourda C."/>
            <person name="Santini S."/>
            <person name="Claverie J.-M."/>
        </authorList>
    </citation>
    <scope>NUCLEOTIDE SEQUENCE [LARGE SCALE GENOMIC DNA]</scope>
    <source>
        <strain evidence="1">IGS</strain>
    </source>
</reference>
<dbReference type="Proteomes" id="UP000037178">
    <property type="component" value="Unassembled WGS sequence"/>
</dbReference>
<accession>A0A0J9GRE2</accession>
<organism evidence="1 2">
    <name type="scientific">Candidatus Rhodobacter oscarellae</name>
    <dbReference type="NCBI Taxonomy" id="1675527"/>
    <lineage>
        <taxon>Bacteria</taxon>
        <taxon>Pseudomonadati</taxon>
        <taxon>Pseudomonadota</taxon>
        <taxon>Alphaproteobacteria</taxon>
        <taxon>Rhodobacterales</taxon>
        <taxon>Rhodobacter group</taxon>
        <taxon>Rhodobacter</taxon>
    </lineage>
</organism>
<dbReference type="RefSeq" id="WP_160314368.1">
    <property type="nucleotide sequence ID" value="NZ_LFTY01000001.1"/>
</dbReference>
<evidence type="ECO:0000313" key="2">
    <source>
        <dbReference type="Proteomes" id="UP000037178"/>
    </source>
</evidence>
<name>A0A0J9GRE2_9RHOB</name>
<proteinExistence type="predicted"/>
<gene>
    <name evidence="1" type="ORF">AIOL_001010</name>
</gene>
<comment type="caution">
    <text evidence="1">The sequence shown here is derived from an EMBL/GenBank/DDBJ whole genome shotgun (WGS) entry which is preliminary data.</text>
</comment>
<sequence length="52" mass="5865">MNRIAEQQLSRERKLWIKPRLSADVFYVVQGGIEKLDMSNGNSEPSLTDAAT</sequence>